<dbReference type="EnsemblPlants" id="KQK95884">
    <property type="protein sequence ID" value="KQK95884"/>
    <property type="gene ID" value="SETIT_027863mg"/>
</dbReference>
<proteinExistence type="predicted"/>
<organism evidence="1 2">
    <name type="scientific">Setaria italica</name>
    <name type="common">Foxtail millet</name>
    <name type="synonym">Panicum italicum</name>
    <dbReference type="NCBI Taxonomy" id="4555"/>
    <lineage>
        <taxon>Eukaryota</taxon>
        <taxon>Viridiplantae</taxon>
        <taxon>Streptophyta</taxon>
        <taxon>Embryophyta</taxon>
        <taxon>Tracheophyta</taxon>
        <taxon>Spermatophyta</taxon>
        <taxon>Magnoliopsida</taxon>
        <taxon>Liliopsida</taxon>
        <taxon>Poales</taxon>
        <taxon>Poaceae</taxon>
        <taxon>PACMAD clade</taxon>
        <taxon>Panicoideae</taxon>
        <taxon>Panicodae</taxon>
        <taxon>Paniceae</taxon>
        <taxon>Cenchrinae</taxon>
        <taxon>Setaria</taxon>
    </lineage>
</organism>
<evidence type="ECO:0000313" key="1">
    <source>
        <dbReference type="EnsemblPlants" id="KQK95884"/>
    </source>
</evidence>
<protein>
    <submittedName>
        <fullName evidence="1">Uncharacterized protein</fullName>
    </submittedName>
</protein>
<keyword evidence="2" id="KW-1185">Reference proteome</keyword>
<dbReference type="HOGENOM" id="CLU_1573350_0_0_1"/>
<reference evidence="1" key="2">
    <citation type="submission" date="2018-08" db="UniProtKB">
        <authorList>
            <consortium name="EnsemblPlants"/>
        </authorList>
    </citation>
    <scope>IDENTIFICATION</scope>
    <source>
        <strain evidence="1">Yugu1</strain>
    </source>
</reference>
<name>K3ZMP3_SETIT</name>
<reference evidence="2" key="1">
    <citation type="journal article" date="2012" name="Nat. Biotechnol.">
        <title>Reference genome sequence of the model plant Setaria.</title>
        <authorList>
            <person name="Bennetzen J.L."/>
            <person name="Schmutz J."/>
            <person name="Wang H."/>
            <person name="Percifield R."/>
            <person name="Hawkins J."/>
            <person name="Pontaroli A.C."/>
            <person name="Estep M."/>
            <person name="Feng L."/>
            <person name="Vaughn J.N."/>
            <person name="Grimwood J."/>
            <person name="Jenkins J."/>
            <person name="Barry K."/>
            <person name="Lindquist E."/>
            <person name="Hellsten U."/>
            <person name="Deshpande S."/>
            <person name="Wang X."/>
            <person name="Wu X."/>
            <person name="Mitros T."/>
            <person name="Triplett J."/>
            <person name="Yang X."/>
            <person name="Ye C.Y."/>
            <person name="Mauro-Herrera M."/>
            <person name="Wang L."/>
            <person name="Li P."/>
            <person name="Sharma M."/>
            <person name="Sharma R."/>
            <person name="Ronald P.C."/>
            <person name="Panaud O."/>
            <person name="Kellogg E.A."/>
            <person name="Brutnell T.P."/>
            <person name="Doust A.N."/>
            <person name="Tuskan G.A."/>
            <person name="Rokhsar D."/>
            <person name="Devos K.M."/>
        </authorList>
    </citation>
    <scope>NUCLEOTIDE SEQUENCE [LARGE SCALE GENOMIC DNA]</scope>
    <source>
        <strain evidence="2">cv. Yugu1</strain>
    </source>
</reference>
<dbReference type="STRING" id="4555.K3ZMP3"/>
<accession>K3ZMP3</accession>
<dbReference type="AlphaFoldDB" id="K3ZMP3"/>
<dbReference type="InParanoid" id="K3ZMP3"/>
<dbReference type="Proteomes" id="UP000004995">
    <property type="component" value="Unassembled WGS sequence"/>
</dbReference>
<sequence>MHRVKVGPAPGWKCDTAGPVLISDMGDAPGLSTARRGAAPTQNALRVGQMDVMLGVQATGGMAYGAATAALNPEVLYHAARRHAPPRRAGGTGVYLLGMDGGAGVHAHGGGGGYMTGPPMVGPVHPEYQLMPAVASSVVGWSDGGSAMVPALGHPAETWGQAYGEHVYYA</sequence>
<dbReference type="Gramene" id="KQK95884">
    <property type="protein sequence ID" value="KQK95884"/>
    <property type="gene ID" value="SETIT_027863mg"/>
</dbReference>
<dbReference type="EMBL" id="AGNK02005234">
    <property type="status" value="NOT_ANNOTATED_CDS"/>
    <property type="molecule type" value="Genomic_DNA"/>
</dbReference>
<evidence type="ECO:0000313" key="2">
    <source>
        <dbReference type="Proteomes" id="UP000004995"/>
    </source>
</evidence>